<evidence type="ECO:0000313" key="5">
    <source>
        <dbReference type="Proteomes" id="UP000051008"/>
    </source>
</evidence>
<keyword evidence="3" id="KW-1133">Transmembrane helix</keyword>
<organism evidence="4 5">
    <name type="scientific">Ligilactobacillus agilis DSM 20509</name>
    <dbReference type="NCBI Taxonomy" id="1423718"/>
    <lineage>
        <taxon>Bacteria</taxon>
        <taxon>Bacillati</taxon>
        <taxon>Bacillota</taxon>
        <taxon>Bacilli</taxon>
        <taxon>Lactobacillales</taxon>
        <taxon>Lactobacillaceae</taxon>
        <taxon>Ligilactobacillus</taxon>
    </lineage>
</organism>
<feature type="transmembrane region" description="Helical" evidence="3">
    <location>
        <begin position="12"/>
        <end position="33"/>
    </location>
</feature>
<comment type="subcellular location">
    <subcellularLocation>
        <location evidence="1">Cell surface</location>
    </subcellularLocation>
</comment>
<keyword evidence="3" id="KW-0812">Transmembrane</keyword>
<dbReference type="EMBL" id="AYYP01000013">
    <property type="protein sequence ID" value="KRM65554.1"/>
    <property type="molecule type" value="Genomic_DNA"/>
</dbReference>
<dbReference type="InterPro" id="IPR045584">
    <property type="entry name" value="Pilin-like"/>
</dbReference>
<keyword evidence="3" id="KW-0472">Membrane</keyword>
<dbReference type="GeneID" id="75136852"/>
<evidence type="ECO:0000256" key="2">
    <source>
        <dbReference type="ARBA" id="ARBA00023287"/>
    </source>
</evidence>
<keyword evidence="2" id="KW-0178">Competence</keyword>
<gene>
    <name evidence="4" type="ORF">FC14_GL001347</name>
</gene>
<name>A0A0R2AG45_9LACO</name>
<evidence type="ECO:0000256" key="1">
    <source>
        <dbReference type="ARBA" id="ARBA00004241"/>
    </source>
</evidence>
<dbReference type="RefSeq" id="WP_056976152.1">
    <property type="nucleotide sequence ID" value="NZ_AYYP01000013.1"/>
</dbReference>
<keyword evidence="5" id="KW-1185">Reference proteome</keyword>
<dbReference type="Pfam" id="PF07963">
    <property type="entry name" value="N_methyl"/>
    <property type="match status" value="1"/>
</dbReference>
<dbReference type="InterPro" id="IPR012902">
    <property type="entry name" value="N_methyl_site"/>
</dbReference>
<dbReference type="AlphaFoldDB" id="A0A0R2AG45"/>
<comment type="caution">
    <text evidence="4">The sequence shown here is derived from an EMBL/GenBank/DDBJ whole genome shotgun (WGS) entry which is preliminary data.</text>
</comment>
<dbReference type="NCBIfam" id="TIGR02532">
    <property type="entry name" value="IV_pilin_GFxxxE"/>
    <property type="match status" value="1"/>
</dbReference>
<dbReference type="Proteomes" id="UP000051008">
    <property type="component" value="Unassembled WGS sequence"/>
</dbReference>
<protein>
    <recommendedName>
        <fullName evidence="6">Competence protein ComGD</fullName>
    </recommendedName>
</protein>
<evidence type="ECO:0008006" key="6">
    <source>
        <dbReference type="Google" id="ProtNLM"/>
    </source>
</evidence>
<dbReference type="PATRIC" id="fig|1423718.3.peg.1407"/>
<sequence>MKVKHNKQAFTLIEMIIVLALVSVLLLIGFFPVKTMIASYQEQQFWRTFNQAWSKTAITAERKGCVAEVAFHSKEIEFSDYAENTRGQKRHSQIITLPPSLQVLTKFAYADFYKNGGTKFMKVVFYSKLHQVKYTLIPQVGYGGRYRLEVTK</sequence>
<evidence type="ECO:0000313" key="4">
    <source>
        <dbReference type="EMBL" id="KRM65554.1"/>
    </source>
</evidence>
<dbReference type="OrthoDB" id="2322555at2"/>
<reference evidence="4 5" key="1">
    <citation type="journal article" date="2015" name="Genome Announc.">
        <title>Expanding the biotechnology potential of lactobacilli through comparative genomics of 213 strains and associated genera.</title>
        <authorList>
            <person name="Sun Z."/>
            <person name="Harris H.M."/>
            <person name="McCann A."/>
            <person name="Guo C."/>
            <person name="Argimon S."/>
            <person name="Zhang W."/>
            <person name="Yang X."/>
            <person name="Jeffery I.B."/>
            <person name="Cooney J.C."/>
            <person name="Kagawa T.F."/>
            <person name="Liu W."/>
            <person name="Song Y."/>
            <person name="Salvetti E."/>
            <person name="Wrobel A."/>
            <person name="Rasinkangas P."/>
            <person name="Parkhill J."/>
            <person name="Rea M.C."/>
            <person name="O'Sullivan O."/>
            <person name="Ritari J."/>
            <person name="Douillard F.P."/>
            <person name="Paul Ross R."/>
            <person name="Yang R."/>
            <person name="Briner A.E."/>
            <person name="Felis G.E."/>
            <person name="de Vos W.M."/>
            <person name="Barrangou R."/>
            <person name="Klaenhammer T.R."/>
            <person name="Caufield P.W."/>
            <person name="Cui Y."/>
            <person name="Zhang H."/>
            <person name="O'Toole P.W."/>
        </authorList>
    </citation>
    <scope>NUCLEOTIDE SEQUENCE [LARGE SCALE GENOMIC DNA]</scope>
    <source>
        <strain evidence="4 5">DSM 20509</strain>
    </source>
</reference>
<accession>A0A0R2AG45</accession>
<dbReference type="GO" id="GO:0009986">
    <property type="term" value="C:cell surface"/>
    <property type="evidence" value="ECO:0007669"/>
    <property type="project" value="UniProtKB-SubCell"/>
</dbReference>
<evidence type="ECO:0000256" key="3">
    <source>
        <dbReference type="SAM" id="Phobius"/>
    </source>
</evidence>
<proteinExistence type="predicted"/>
<dbReference type="SUPFAM" id="SSF54523">
    <property type="entry name" value="Pili subunits"/>
    <property type="match status" value="1"/>
</dbReference>
<dbReference type="GO" id="GO:0030420">
    <property type="term" value="P:establishment of competence for transformation"/>
    <property type="evidence" value="ECO:0007669"/>
    <property type="project" value="UniProtKB-KW"/>
</dbReference>